<organism evidence="1 2">
    <name type="scientific">Sphingomonas echinoides</name>
    <dbReference type="NCBI Taxonomy" id="59803"/>
    <lineage>
        <taxon>Bacteria</taxon>
        <taxon>Pseudomonadati</taxon>
        <taxon>Pseudomonadota</taxon>
        <taxon>Alphaproteobacteria</taxon>
        <taxon>Sphingomonadales</taxon>
        <taxon>Sphingomonadaceae</taxon>
        <taxon>Sphingomonas</taxon>
    </lineage>
</organism>
<gene>
    <name evidence="1" type="ORF">SIL82_11170</name>
</gene>
<accession>A0ABU4PPT7</accession>
<evidence type="ECO:0000313" key="1">
    <source>
        <dbReference type="EMBL" id="MDX5984824.1"/>
    </source>
</evidence>
<protein>
    <submittedName>
        <fullName evidence="1">Uncharacterized protein</fullName>
    </submittedName>
</protein>
<reference evidence="1 2" key="1">
    <citation type="submission" date="2023-11" db="EMBL/GenBank/DDBJ databases">
        <title>MicrobeMod: A computational toolkit for identifying prokaryotic methylation and restriction-modification with nanopore sequencing.</title>
        <authorList>
            <person name="Crits-Christoph A."/>
            <person name="Kang S.C."/>
            <person name="Lee H."/>
            <person name="Ostrov N."/>
        </authorList>
    </citation>
    <scope>NUCLEOTIDE SEQUENCE [LARGE SCALE GENOMIC DNA]</scope>
    <source>
        <strain evidence="1 2">ATCC 14820</strain>
    </source>
</reference>
<comment type="caution">
    <text evidence="1">The sequence shown here is derived from an EMBL/GenBank/DDBJ whole genome shotgun (WGS) entry which is preliminary data.</text>
</comment>
<evidence type="ECO:0000313" key="2">
    <source>
        <dbReference type="Proteomes" id="UP001279660"/>
    </source>
</evidence>
<dbReference type="EMBL" id="JAWXXV010000001">
    <property type="protein sequence ID" value="MDX5984824.1"/>
    <property type="molecule type" value="Genomic_DNA"/>
</dbReference>
<keyword evidence="2" id="KW-1185">Reference proteome</keyword>
<proteinExistence type="predicted"/>
<dbReference type="RefSeq" id="WP_154651259.1">
    <property type="nucleotide sequence ID" value="NZ_JAWXXV010000001.1"/>
</dbReference>
<dbReference type="Proteomes" id="UP001279660">
    <property type="component" value="Unassembled WGS sequence"/>
</dbReference>
<sequence length="228" mass="24077">MVLSKFFGNHRRQEEDRHTQTVMAGIFRTAVGDLGSPESMPLALYCVSVIAGHAMQQVALAERIAQGLAHQAPDVVPVTSSAGRTYVFGNSVAAALLRKGDKPGFIDWMALHGKLVADEQRLSTWFGKSAATVGGEDYGRPSPPLDRFGWPTIVDVMANADAVVAYLRSGGLVPGQFGDILTNAARVALLRAADHRELGSLADFAVLAIEAAIAGSHMVPVRGAVSAT</sequence>
<name>A0ABU4PPT7_9SPHN</name>